<keyword evidence="6" id="KW-0378">Hydrolase</keyword>
<dbReference type="GO" id="GO:0051607">
    <property type="term" value="P:defense response to virus"/>
    <property type="evidence" value="ECO:0007669"/>
    <property type="project" value="UniProtKB-KW"/>
</dbReference>
<dbReference type="InterPro" id="IPR006483">
    <property type="entry name" value="CRISPR-assoc_Cas3_HD"/>
</dbReference>
<evidence type="ECO:0000256" key="6">
    <source>
        <dbReference type="ARBA" id="ARBA00022801"/>
    </source>
</evidence>
<dbReference type="EMBL" id="JH719942">
    <property type="protein sequence ID" value="EJF52125.1"/>
    <property type="molecule type" value="Genomic_DNA"/>
</dbReference>
<dbReference type="InterPro" id="IPR038257">
    <property type="entry name" value="CRISPR-assoc_Cas3_HD_sf"/>
</dbReference>
<dbReference type="CDD" id="cd09641">
    <property type="entry name" value="Cas3''_I"/>
    <property type="match status" value="1"/>
</dbReference>
<evidence type="ECO:0000256" key="8">
    <source>
        <dbReference type="ARBA" id="ARBA00022840"/>
    </source>
</evidence>
<proteinExistence type="inferred from homology"/>
<evidence type="ECO:0000256" key="3">
    <source>
        <dbReference type="ARBA" id="ARBA00022722"/>
    </source>
</evidence>
<dbReference type="GO" id="GO:0016787">
    <property type="term" value="F:hydrolase activity"/>
    <property type="evidence" value="ECO:0007669"/>
    <property type="project" value="UniProtKB-KW"/>
</dbReference>
<keyword evidence="5" id="KW-0547">Nucleotide-binding</keyword>
<evidence type="ECO:0000256" key="4">
    <source>
        <dbReference type="ARBA" id="ARBA00022723"/>
    </source>
</evidence>
<dbReference type="GO" id="GO:0003676">
    <property type="term" value="F:nucleic acid binding"/>
    <property type="evidence" value="ECO:0007669"/>
    <property type="project" value="InterPro"/>
</dbReference>
<comment type="similarity">
    <text evidence="2">In the central section; belongs to the CRISPR-associated helicase Cas3 family.</text>
</comment>
<evidence type="ECO:0000256" key="1">
    <source>
        <dbReference type="ARBA" id="ARBA00006847"/>
    </source>
</evidence>
<dbReference type="GO" id="GO:0004386">
    <property type="term" value="F:helicase activity"/>
    <property type="evidence" value="ECO:0007669"/>
    <property type="project" value="UniProtKB-KW"/>
</dbReference>
<feature type="domain" description="HD Cas3-type" evidence="11">
    <location>
        <begin position="25"/>
        <end position="242"/>
    </location>
</feature>
<evidence type="ECO:0000256" key="5">
    <source>
        <dbReference type="ARBA" id="ARBA00022741"/>
    </source>
</evidence>
<gene>
    <name evidence="12" type="ORF">SapgrDRAFT_0379</name>
</gene>
<dbReference type="NCBIfam" id="TIGR01587">
    <property type="entry name" value="cas3_core"/>
    <property type="match status" value="1"/>
</dbReference>
<dbReference type="GO" id="GO:0004519">
    <property type="term" value="F:endonuclease activity"/>
    <property type="evidence" value="ECO:0007669"/>
    <property type="project" value="UniProtKB-KW"/>
</dbReference>
<keyword evidence="9" id="KW-0051">Antiviral defense</keyword>
<evidence type="ECO:0000256" key="2">
    <source>
        <dbReference type="ARBA" id="ARBA00009046"/>
    </source>
</evidence>
<evidence type="ECO:0000259" key="10">
    <source>
        <dbReference type="PROSITE" id="PS51192"/>
    </source>
</evidence>
<evidence type="ECO:0000313" key="12">
    <source>
        <dbReference type="EMBL" id="EJF52125.1"/>
    </source>
</evidence>
<evidence type="ECO:0000313" key="13">
    <source>
        <dbReference type="Proteomes" id="UP000005113"/>
    </source>
</evidence>
<dbReference type="HOGENOM" id="CLU_010123_1_1_10"/>
<evidence type="ECO:0000256" key="7">
    <source>
        <dbReference type="ARBA" id="ARBA00022806"/>
    </source>
</evidence>
<dbReference type="Pfam" id="PF00270">
    <property type="entry name" value="DEAD"/>
    <property type="match status" value="1"/>
</dbReference>
<keyword evidence="3" id="KW-0540">Nuclease</keyword>
<protein>
    <submittedName>
        <fullName evidence="12">CRISPR-associated helicase Cas3/CRISPR-associated endonuclease Cas3-HD</fullName>
    </submittedName>
</protein>
<keyword evidence="7" id="KW-0347">Helicase</keyword>
<sequence length="906" mass="104723">MAQEVKGPADYLAQADVYLAHRLAHNQDKETLAEHIDCVLQQSCRLFEAHQLDGVVDRLLLAVFEAFSKEEQLQLGNRAKIWMLNAVVFHDFGKVNPNFQVEKMKNPQFKKLAKHSFKSFHAPQSAVLYLVQALTSLDEESEEDDHFFALISLIYAFSQSILKHHASALEDYKIEQWDIWQEADLSLYFEAYAWTQKEQRPLFSLNELYGELKKNHLNPQDNFPIYALSRLLFSVLTASDYLGTAQYMQSLTAEDFELGVFSKARKNELAQTLKISTAYNKATYELAENQVSLVLPKEKSPLALNQLRQAMAVELLDQLKTLEEEERLYYIEAPTGGGKTNLSVLTAMRLLEGFPRTNKVYYVFPFTSLIEQTSETLVQLLGLREEEWIALHAKADFKAKKAGDTAEGQANYGADQMNFIDYQFLHYPLVLLSHVRFFNFLVSPKKSDNYILHRLANSVVVLDEIQSYPPDQWDKLFYFISKYAQYFNMRFVLMSATLPKLEALILEKGLLQEKVNYLLKEAKTRFFQNANFAQRLRFDFGLLERENISLDDLAQEVFRASVAYSQLDLGKAKPKGSVHSIIEFIFKKSAAEFILKMKEDAEIATFFDQIFLLSGTVLGPRRKAIIHYLKNPEYRNQRILVVSTQVVEAGVDIDMDIGFKNQSLLDSDEQLAGRINRNLKKEGAELYLFKHNEPRVLYANDLRYKMTKDLTQEDYRRILEQKDFDFLYQKVMLALNEWNKGLLNKNLASYLLHLQQLDYQKAQEDFQLIRQKNISVYVPLVLPFNDLGQANFSADQRLFLERFCPAAIGPEGVDAAEVFAVYLALILNPAEQYIQQQILLKQLQAIMAKFVFSLFDTPALRMQLAPFIDPEKSEYGYLYLLNWESLYSVEDGLNEQQFQTSEQQFL</sequence>
<dbReference type="Pfam" id="PF22590">
    <property type="entry name" value="Cas3-like_C_2"/>
    <property type="match status" value="1"/>
</dbReference>
<dbReference type="Gene3D" id="1.10.3210.30">
    <property type="match status" value="1"/>
</dbReference>
<evidence type="ECO:0000256" key="9">
    <source>
        <dbReference type="ARBA" id="ARBA00023118"/>
    </source>
</evidence>
<name>J1I0G5_9BACT</name>
<dbReference type="PROSITE" id="PS51643">
    <property type="entry name" value="HD_CAS3"/>
    <property type="match status" value="1"/>
</dbReference>
<evidence type="ECO:0000259" key="11">
    <source>
        <dbReference type="PROSITE" id="PS51643"/>
    </source>
</evidence>
<dbReference type="SMART" id="SM00487">
    <property type="entry name" value="DEXDc"/>
    <property type="match status" value="1"/>
</dbReference>
<reference evidence="13" key="1">
    <citation type="journal article" date="2012" name="Stand. Genomic Sci.">
        <title>Permanent draft genome sequence of the gliding predator Saprospira grandis strain Sa g1 (= HR1).</title>
        <authorList>
            <person name="Mavromatis K."/>
            <person name="Chertkov O."/>
            <person name="Lapidus A."/>
            <person name="Nolan M."/>
            <person name="Lucas S."/>
            <person name="Tice H."/>
            <person name="Del Rio T.G."/>
            <person name="Cheng J.F."/>
            <person name="Han C."/>
            <person name="Tapia R."/>
            <person name="Bruce D."/>
            <person name="Goodwin L.A."/>
            <person name="Pitluck S."/>
            <person name="Huntemann M."/>
            <person name="Liolios K."/>
            <person name="Pagani I."/>
            <person name="Ivanova N."/>
            <person name="Mikhailova N."/>
            <person name="Pati A."/>
            <person name="Chen A."/>
            <person name="Palaniappan K."/>
            <person name="Land M."/>
            <person name="Brambilla E.M."/>
            <person name="Rohde M."/>
            <person name="Spring S."/>
            <person name="Goker M."/>
            <person name="Detter J.C."/>
            <person name="Bristow J."/>
            <person name="Eisen J.A."/>
            <person name="Markowitz V."/>
            <person name="Hugenholtz P."/>
            <person name="Kyrpides N.C."/>
            <person name="Klenk H.P."/>
            <person name="Woyke T."/>
        </authorList>
    </citation>
    <scope>NUCLEOTIDE SEQUENCE [LARGE SCALE GENOMIC DNA]</scope>
    <source>
        <strain evidence="13">DSM 2844</strain>
    </source>
</reference>
<dbReference type="PROSITE" id="PS51192">
    <property type="entry name" value="HELICASE_ATP_BIND_1"/>
    <property type="match status" value="1"/>
</dbReference>
<dbReference type="InterPro" id="IPR006474">
    <property type="entry name" value="Helicase_Cas3_CRISPR-ass_core"/>
</dbReference>
<organism evidence="12 13">
    <name type="scientific">Saprospira grandis DSM 2844</name>
    <dbReference type="NCBI Taxonomy" id="694433"/>
    <lineage>
        <taxon>Bacteria</taxon>
        <taxon>Pseudomonadati</taxon>
        <taxon>Bacteroidota</taxon>
        <taxon>Saprospiria</taxon>
        <taxon>Saprospirales</taxon>
        <taxon>Saprospiraceae</taxon>
        <taxon>Saprospira</taxon>
    </lineage>
</organism>
<comment type="similarity">
    <text evidence="1">In the N-terminal section; belongs to the CRISPR-associated nuclease Cas3-HD family.</text>
</comment>
<dbReference type="GO" id="GO:0005524">
    <property type="term" value="F:ATP binding"/>
    <property type="evidence" value="ECO:0007669"/>
    <property type="project" value="UniProtKB-KW"/>
</dbReference>
<dbReference type="SUPFAM" id="SSF52540">
    <property type="entry name" value="P-loop containing nucleoside triphosphate hydrolases"/>
    <property type="match status" value="1"/>
</dbReference>
<dbReference type="InterPro" id="IPR027417">
    <property type="entry name" value="P-loop_NTPase"/>
</dbReference>
<dbReference type="InterPro" id="IPR054712">
    <property type="entry name" value="Cas3-like_dom"/>
</dbReference>
<keyword evidence="4" id="KW-0479">Metal-binding</keyword>
<keyword evidence="12" id="KW-0255">Endonuclease</keyword>
<dbReference type="NCBIfam" id="TIGR01596">
    <property type="entry name" value="cas3_HD"/>
    <property type="match status" value="1"/>
</dbReference>
<dbReference type="AlphaFoldDB" id="J1I0G5"/>
<dbReference type="Pfam" id="PF18019">
    <property type="entry name" value="Cas3_HD"/>
    <property type="match status" value="1"/>
</dbReference>
<dbReference type="Gene3D" id="3.40.50.300">
    <property type="entry name" value="P-loop containing nucleotide triphosphate hydrolases"/>
    <property type="match status" value="1"/>
</dbReference>
<feature type="domain" description="Helicase ATP-binding" evidence="10">
    <location>
        <begin position="320"/>
        <end position="516"/>
    </location>
</feature>
<dbReference type="GO" id="GO:0046872">
    <property type="term" value="F:metal ion binding"/>
    <property type="evidence" value="ECO:0007669"/>
    <property type="project" value="UniProtKB-KW"/>
</dbReference>
<dbReference type="Proteomes" id="UP000005113">
    <property type="component" value="Unassembled WGS sequence"/>
</dbReference>
<keyword evidence="8" id="KW-0067">ATP-binding</keyword>
<dbReference type="InterPro" id="IPR011545">
    <property type="entry name" value="DEAD/DEAH_box_helicase_dom"/>
</dbReference>
<accession>J1I0G5</accession>
<dbReference type="InterPro" id="IPR014001">
    <property type="entry name" value="Helicase_ATP-bd"/>
</dbReference>